<feature type="domain" description="AMP-dependent synthetase/ligase" evidence="3">
    <location>
        <begin position="168"/>
        <end position="547"/>
    </location>
</feature>
<keyword evidence="1" id="KW-0547">Nucleotide-binding</keyword>
<dbReference type="GO" id="GO:0016020">
    <property type="term" value="C:membrane"/>
    <property type="evidence" value="ECO:0007669"/>
    <property type="project" value="TreeGrafter"/>
</dbReference>
<evidence type="ECO:0000256" key="2">
    <source>
        <dbReference type="ARBA" id="ARBA00022840"/>
    </source>
</evidence>
<dbReference type="PANTHER" id="PTHR43272">
    <property type="entry name" value="LONG-CHAIN-FATTY-ACID--COA LIGASE"/>
    <property type="match status" value="1"/>
</dbReference>
<gene>
    <name evidence="4" type="ORF">ASCRUDRAFT_29521</name>
</gene>
<name>A0A1D2VS61_9ASCO</name>
<dbReference type="InParanoid" id="A0A1D2VS61"/>
<dbReference type="FunCoup" id="A0A1D2VS61">
    <property type="interactions" value="279"/>
</dbReference>
<dbReference type="AlphaFoldDB" id="A0A1D2VS61"/>
<evidence type="ECO:0000256" key="1">
    <source>
        <dbReference type="ARBA" id="ARBA00022741"/>
    </source>
</evidence>
<dbReference type="EMBL" id="KV454475">
    <property type="protein sequence ID" value="ODV64446.1"/>
    <property type="molecule type" value="Genomic_DNA"/>
</dbReference>
<evidence type="ECO:0000313" key="4">
    <source>
        <dbReference type="EMBL" id="ODV64446.1"/>
    </source>
</evidence>
<dbReference type="PANTHER" id="PTHR43272:SF33">
    <property type="entry name" value="AMP-BINDING DOMAIN-CONTAINING PROTEIN-RELATED"/>
    <property type="match status" value="1"/>
</dbReference>
<dbReference type="Pfam" id="PF00501">
    <property type="entry name" value="AMP-binding"/>
    <property type="match status" value="1"/>
</dbReference>
<dbReference type="STRING" id="1344418.A0A1D2VS61"/>
<dbReference type="PROSITE" id="PS00455">
    <property type="entry name" value="AMP_BINDING"/>
    <property type="match status" value="1"/>
</dbReference>
<sequence length="739" mass="84111">MDAQFDNTFGYRLSDAQKKEISDVYDNLPLPTDQIDVGLPIPNSQKDSHSHIYRPSKLVILNSTTPDNQPSLISYIHPFVDTYFKIFEVSANLWPDHNCLGKRLFNNTAKNQFDRFYTFQSYSKIRERRNNLGAGILSLVLNNKTYKRFKDIDSSFYTNENYNYPFLVSLYSSNRLEWLLTDLACQSYSLPNTALYDTLGPETSKYILEITESPILFCSYQNISKVLKLKQDHPISLQKLAIVVSFDNLNPEKDNHLISLSNSLDLQLLDLRNVEKIGKLFPIPLNPSKPDDLYTISFTSGTTGLPKGVEMTQRNLLSGITFAFTHIDQPRALCFLPLAHIFERQVSAYQITCGVAIAFPSSSIPVNSLMEDIRVLRPHILSAVPRVFTKIESSLKQSIKNSNVFQKYLLEKSIRDKEQVQSLEPDNKGESWLFDRLVVDKTRHTLGFDNMQFCVTGSAPIAPETVKFLKAILGMGFKQGYGLTESMAGVTISRAYEKEPGSCGVGGLTCEFRLKSVPNMNYNVDDPDGIPKGELLLRGPQIFPRYFKNEKATLESFDEDGFFLTGDIAKVDTKNVNRLYIIDRVKNFFKLSQGEYIAPEKIENIYLSTCPILTQVFVYGNSFKNYLVSIVGVDALALKKNDLELLRLINSHYFLKKTILSFLNKQIQSLSNKERKSILQNFEKIHNLYLAINPLTIENNLITPTFKVKRNVCASFFKDKIDLLYQEGSLIKDDVISKL</sequence>
<keyword evidence="5" id="KW-1185">Reference proteome</keyword>
<reference evidence="5" key="1">
    <citation type="submission" date="2016-05" db="EMBL/GenBank/DDBJ databases">
        <title>Comparative genomics of biotechnologically important yeasts.</title>
        <authorList>
            <consortium name="DOE Joint Genome Institute"/>
            <person name="Riley R."/>
            <person name="Haridas S."/>
            <person name="Wolfe K.H."/>
            <person name="Lopes M.R."/>
            <person name="Hittinger C.T."/>
            <person name="Goker M."/>
            <person name="Salamov A."/>
            <person name="Wisecaver J."/>
            <person name="Long T.M."/>
            <person name="Aerts A.L."/>
            <person name="Barry K."/>
            <person name="Choi C."/>
            <person name="Clum A."/>
            <person name="Coughlan A.Y."/>
            <person name="Deshpande S."/>
            <person name="Douglass A.P."/>
            <person name="Hanson S.J."/>
            <person name="Klenk H.-P."/>
            <person name="Labutti K."/>
            <person name="Lapidus A."/>
            <person name="Lindquist E."/>
            <person name="Lipzen A."/>
            <person name="Meier-Kolthoff J.P."/>
            <person name="Ohm R.A."/>
            <person name="Otillar R.P."/>
            <person name="Pangilinan J."/>
            <person name="Peng Y."/>
            <person name="Rokas A."/>
            <person name="Rosa C.A."/>
            <person name="Scheuner C."/>
            <person name="Sibirny A.A."/>
            <person name="Slot J.C."/>
            <person name="Stielow J.B."/>
            <person name="Sun H."/>
            <person name="Kurtzman C.P."/>
            <person name="Blackwell M."/>
            <person name="Grigoriev I.V."/>
            <person name="Jeffries T.W."/>
        </authorList>
    </citation>
    <scope>NUCLEOTIDE SEQUENCE [LARGE SCALE GENOMIC DNA]</scope>
    <source>
        <strain evidence="5">DSM 1968</strain>
    </source>
</reference>
<dbReference type="Gene3D" id="3.40.50.12780">
    <property type="entry name" value="N-terminal domain of ligase-like"/>
    <property type="match status" value="1"/>
</dbReference>
<dbReference type="InterPro" id="IPR020845">
    <property type="entry name" value="AMP-binding_CS"/>
</dbReference>
<dbReference type="GO" id="GO:0005524">
    <property type="term" value="F:ATP binding"/>
    <property type="evidence" value="ECO:0007669"/>
    <property type="project" value="UniProtKB-KW"/>
</dbReference>
<dbReference type="GO" id="GO:0005783">
    <property type="term" value="C:endoplasmic reticulum"/>
    <property type="evidence" value="ECO:0007669"/>
    <property type="project" value="TreeGrafter"/>
</dbReference>
<dbReference type="Proteomes" id="UP000095038">
    <property type="component" value="Unassembled WGS sequence"/>
</dbReference>
<keyword evidence="2" id="KW-0067">ATP-binding</keyword>
<proteinExistence type="predicted"/>
<dbReference type="InterPro" id="IPR000873">
    <property type="entry name" value="AMP-dep_synth/lig_dom"/>
</dbReference>
<evidence type="ECO:0000313" key="5">
    <source>
        <dbReference type="Proteomes" id="UP000095038"/>
    </source>
</evidence>
<dbReference type="GeneID" id="30963760"/>
<accession>A0A1D2VS61</accession>
<evidence type="ECO:0000259" key="3">
    <source>
        <dbReference type="Pfam" id="PF00501"/>
    </source>
</evidence>
<dbReference type="SUPFAM" id="SSF56801">
    <property type="entry name" value="Acetyl-CoA synthetase-like"/>
    <property type="match status" value="1"/>
</dbReference>
<dbReference type="RefSeq" id="XP_020050753.1">
    <property type="nucleotide sequence ID" value="XM_020190124.1"/>
</dbReference>
<organism evidence="4 5">
    <name type="scientific">Ascoidea rubescens DSM 1968</name>
    <dbReference type="NCBI Taxonomy" id="1344418"/>
    <lineage>
        <taxon>Eukaryota</taxon>
        <taxon>Fungi</taxon>
        <taxon>Dikarya</taxon>
        <taxon>Ascomycota</taxon>
        <taxon>Saccharomycotina</taxon>
        <taxon>Saccharomycetes</taxon>
        <taxon>Ascoideaceae</taxon>
        <taxon>Ascoidea</taxon>
    </lineage>
</organism>
<protein>
    <submittedName>
        <fullName evidence="4">Acetyl-CoA synthetase-like protein</fullName>
    </submittedName>
</protein>
<dbReference type="InterPro" id="IPR042099">
    <property type="entry name" value="ANL_N_sf"/>
</dbReference>
<dbReference type="OrthoDB" id="1700726at2759"/>
<dbReference type="GO" id="GO:0004467">
    <property type="term" value="F:long-chain fatty acid-CoA ligase activity"/>
    <property type="evidence" value="ECO:0007669"/>
    <property type="project" value="TreeGrafter"/>
</dbReference>